<comment type="caution">
    <text evidence="2">The sequence shown here is derived from an EMBL/GenBank/DDBJ whole genome shotgun (WGS) entry which is preliminary data.</text>
</comment>
<gene>
    <name evidence="2" type="ORF">CASFOL_027138</name>
</gene>
<evidence type="ECO:0000313" key="3">
    <source>
        <dbReference type="Proteomes" id="UP001632038"/>
    </source>
</evidence>
<dbReference type="Proteomes" id="UP001632038">
    <property type="component" value="Unassembled WGS sequence"/>
</dbReference>
<accession>A0ABD3CHW3</accession>
<evidence type="ECO:0000313" key="2">
    <source>
        <dbReference type="EMBL" id="KAL3629077.1"/>
    </source>
</evidence>
<protein>
    <submittedName>
        <fullName evidence="2">Uncharacterized protein</fullName>
    </submittedName>
</protein>
<feature type="region of interest" description="Disordered" evidence="1">
    <location>
        <begin position="372"/>
        <end position="415"/>
    </location>
</feature>
<feature type="region of interest" description="Disordered" evidence="1">
    <location>
        <begin position="1"/>
        <end position="70"/>
    </location>
</feature>
<organism evidence="2 3">
    <name type="scientific">Castilleja foliolosa</name>
    <dbReference type="NCBI Taxonomy" id="1961234"/>
    <lineage>
        <taxon>Eukaryota</taxon>
        <taxon>Viridiplantae</taxon>
        <taxon>Streptophyta</taxon>
        <taxon>Embryophyta</taxon>
        <taxon>Tracheophyta</taxon>
        <taxon>Spermatophyta</taxon>
        <taxon>Magnoliopsida</taxon>
        <taxon>eudicotyledons</taxon>
        <taxon>Gunneridae</taxon>
        <taxon>Pentapetalae</taxon>
        <taxon>asterids</taxon>
        <taxon>lamiids</taxon>
        <taxon>Lamiales</taxon>
        <taxon>Orobanchaceae</taxon>
        <taxon>Pedicularideae</taxon>
        <taxon>Castillejinae</taxon>
        <taxon>Castilleja</taxon>
    </lineage>
</organism>
<proteinExistence type="predicted"/>
<dbReference type="AlphaFoldDB" id="A0ABD3CHW3"/>
<reference evidence="3" key="1">
    <citation type="journal article" date="2024" name="IScience">
        <title>Strigolactones Initiate the Formation of Haustorium-like Structures in Castilleja.</title>
        <authorList>
            <person name="Buerger M."/>
            <person name="Peterson D."/>
            <person name="Chory J."/>
        </authorList>
    </citation>
    <scope>NUCLEOTIDE SEQUENCE [LARGE SCALE GENOMIC DNA]</scope>
</reference>
<feature type="region of interest" description="Disordered" evidence="1">
    <location>
        <begin position="514"/>
        <end position="688"/>
    </location>
</feature>
<keyword evidence="3" id="KW-1185">Reference proteome</keyword>
<dbReference type="PANTHER" id="PTHR34835">
    <property type="entry name" value="OS07G0283600 PROTEIN-RELATED"/>
    <property type="match status" value="1"/>
</dbReference>
<sequence length="780" mass="87959">MKKRRAVRKAYEKKSKKARSIDDPGLQQDEAYHTPAEEAPELRGEDEEHEETHEAAPEAVEGVDSDFETPPRAQKVVDFRGKGKVKKATAGKRKMPVVENQKKSIIYPKLRYRNSPGVLGEAFSRMNKLQRASVAALGYGRLEHMKIQELPITLSYWLLENFDIKSCVIKLQRGRDLRLEYDDAEIVLGVPNGTKPIMRQWKKEVHPLITEFKEKFPIGMNITAPMVMEEMLRLDARDVWFRRLFLIMMKTILVECLGNGYVSTQTIPNFENVDDARSLNWGKYMKRCLVESVSRWQEKKTRPFGGPIVLLLGLYADMVDLLTGSVVPRAFPSIKGWTSKLLKKREEDEKMCESFGHGYPIARWDGLKDAMNQPASATDVGGSGDSDEEGIHEAQLDDDDDINDEEGASKDKEEHAAQAFAEKFLKKSKLVADTMTELIGMVKTAPMNIMNNIHFKDVFGKTEELLGCKIPTPPAETMPVDDGFTGTQADDELFANPEIMAIIEEIFRAVEERNKHKSDDGCRAVEERNKHKSDDIGSPDFGLGMTQDYKEFAARRAKRKNEDLNDTVPAKEQVESDLQGGAHPSPEMEEMEAEKDDAGQGESHPSPAVDEMEPEKDDVDKGESHPPPAVEEMEPEKDDADKGESHPPPAVEEVEPDEVQRKKHDDVIEGKSDPKSAVDEHENVEEEQTDVEILSVKKTKVPGRRRMYRRQPIQPEVVHDQAKKQLGWMVNVSGQVVLTSSFHELLDPTCGSGFGVTVWKIELGEFCFTSCIEATYQDYA</sequence>
<feature type="compositionally biased region" description="Basic and acidic residues" evidence="1">
    <location>
        <begin position="30"/>
        <end position="43"/>
    </location>
</feature>
<dbReference type="PANTHER" id="PTHR34835:SF90">
    <property type="entry name" value="AMINOTRANSFERASE-LIKE PLANT MOBILE DOMAIN-CONTAINING PROTEIN"/>
    <property type="match status" value="1"/>
</dbReference>
<evidence type="ECO:0000256" key="1">
    <source>
        <dbReference type="SAM" id="MobiDB-lite"/>
    </source>
</evidence>
<feature type="compositionally biased region" description="Basic and acidic residues" evidence="1">
    <location>
        <begin position="658"/>
        <end position="681"/>
    </location>
</feature>
<dbReference type="EMBL" id="JAVIJP010000035">
    <property type="protein sequence ID" value="KAL3629077.1"/>
    <property type="molecule type" value="Genomic_DNA"/>
</dbReference>
<feature type="compositionally biased region" description="Acidic residues" evidence="1">
    <location>
        <begin position="396"/>
        <end position="406"/>
    </location>
</feature>
<name>A0ABD3CHW3_9LAMI</name>
<feature type="compositionally biased region" description="Basic and acidic residues" evidence="1">
    <location>
        <begin position="514"/>
        <end position="535"/>
    </location>
</feature>